<dbReference type="Pfam" id="PF01636">
    <property type="entry name" value="APH"/>
    <property type="match status" value="1"/>
</dbReference>
<dbReference type="CDD" id="cd05154">
    <property type="entry name" value="ACAD10_11_N-like"/>
    <property type="match status" value="1"/>
</dbReference>
<dbReference type="EMBL" id="BMNI01000015">
    <property type="protein sequence ID" value="GGO93982.1"/>
    <property type="molecule type" value="Genomic_DNA"/>
</dbReference>
<comment type="caution">
    <text evidence="2">The sequence shown here is derived from an EMBL/GenBank/DDBJ whole genome shotgun (WGS) entry which is preliminary data.</text>
</comment>
<gene>
    <name evidence="2" type="ORF">GCM10011584_33950</name>
</gene>
<dbReference type="InterPro" id="IPR052898">
    <property type="entry name" value="ACAD10-like"/>
</dbReference>
<name>A0ABQ2NFV5_9ACTN</name>
<evidence type="ECO:0000259" key="1">
    <source>
        <dbReference type="Pfam" id="PF01636"/>
    </source>
</evidence>
<dbReference type="PANTHER" id="PTHR47829">
    <property type="entry name" value="HYDROLASE, PUTATIVE (AFU_ORTHOLOGUE AFUA_1G12880)-RELATED"/>
    <property type="match status" value="1"/>
</dbReference>
<evidence type="ECO:0000313" key="2">
    <source>
        <dbReference type="EMBL" id="GGO93982.1"/>
    </source>
</evidence>
<dbReference type="Gene3D" id="3.90.1200.10">
    <property type="match status" value="1"/>
</dbReference>
<dbReference type="Gene3D" id="3.30.200.20">
    <property type="entry name" value="Phosphorylase Kinase, domain 1"/>
    <property type="match status" value="1"/>
</dbReference>
<sequence length="344" mass="36844">MHGVDLDALTRWMDQEGLGSGPVLAAAPVGGGTQNIMLRFVRGGRSFILRRGPEHLRPGSNAVIARETRVLRALAGTDVPHARLIAACTDPAVLGDAAFYLMEPVDGFNAGLELPAAAAGTPALRRELAFSFVDALAALGRVDHVAVGLADFGKPDGFLDRQTGRWLGELNTHLALPGYHRVEVPYVDEVAGWLSARVPTDWQPGLIHGDFHACNVMFRRDVPAVAAVVDWEMATIGDPLLDLGWLVATWDLPGAPDEFAGLLTRAGGLPTADELVARYAAQSDRDLTHLDWYVVLACFKLGIILEGSHARALSGLAPPEIGNRLHTTATRLFERAHTILDGAS</sequence>
<dbReference type="PANTHER" id="PTHR47829:SF1">
    <property type="entry name" value="HAD FAMILY PHOSPHATASE"/>
    <property type="match status" value="1"/>
</dbReference>
<proteinExistence type="predicted"/>
<dbReference type="Proteomes" id="UP000655410">
    <property type="component" value="Unassembled WGS sequence"/>
</dbReference>
<dbReference type="InterPro" id="IPR041726">
    <property type="entry name" value="ACAD10_11_N"/>
</dbReference>
<evidence type="ECO:0000313" key="3">
    <source>
        <dbReference type="Proteomes" id="UP000655410"/>
    </source>
</evidence>
<organism evidence="2 3">
    <name type="scientific">Nocardioides phosphati</name>
    <dbReference type="NCBI Taxonomy" id="1867775"/>
    <lineage>
        <taxon>Bacteria</taxon>
        <taxon>Bacillati</taxon>
        <taxon>Actinomycetota</taxon>
        <taxon>Actinomycetes</taxon>
        <taxon>Propionibacteriales</taxon>
        <taxon>Nocardioidaceae</taxon>
        <taxon>Nocardioides</taxon>
    </lineage>
</organism>
<protein>
    <submittedName>
        <fullName evidence="2">Aminoglycoside phosphotransferase</fullName>
    </submittedName>
</protein>
<keyword evidence="3" id="KW-1185">Reference proteome</keyword>
<dbReference type="InterPro" id="IPR002575">
    <property type="entry name" value="Aminoglycoside_PTrfase"/>
</dbReference>
<dbReference type="InterPro" id="IPR011009">
    <property type="entry name" value="Kinase-like_dom_sf"/>
</dbReference>
<feature type="domain" description="Aminoglycoside phosphotransferase" evidence="1">
    <location>
        <begin position="27"/>
        <end position="268"/>
    </location>
</feature>
<accession>A0ABQ2NFV5</accession>
<dbReference type="SUPFAM" id="SSF56112">
    <property type="entry name" value="Protein kinase-like (PK-like)"/>
    <property type="match status" value="1"/>
</dbReference>
<reference evidence="3" key="1">
    <citation type="journal article" date="2019" name="Int. J. Syst. Evol. Microbiol.">
        <title>The Global Catalogue of Microorganisms (GCM) 10K type strain sequencing project: providing services to taxonomists for standard genome sequencing and annotation.</title>
        <authorList>
            <consortium name="The Broad Institute Genomics Platform"/>
            <consortium name="The Broad Institute Genome Sequencing Center for Infectious Disease"/>
            <person name="Wu L."/>
            <person name="Ma J."/>
        </authorList>
    </citation>
    <scope>NUCLEOTIDE SEQUENCE [LARGE SCALE GENOMIC DNA]</scope>
    <source>
        <strain evidence="3">CGMCC 4.7371</strain>
    </source>
</reference>